<evidence type="ECO:0000313" key="2">
    <source>
        <dbReference type="Proteomes" id="UP000595894"/>
    </source>
</evidence>
<protein>
    <recommendedName>
        <fullName evidence="3">Helix-turn-helix domain-containing protein</fullName>
    </recommendedName>
</protein>
<organism evidence="1 2">
    <name type="scientific">Sphingomonas aliaeris</name>
    <dbReference type="NCBI Taxonomy" id="2759526"/>
    <lineage>
        <taxon>Bacteria</taxon>
        <taxon>Pseudomonadati</taxon>
        <taxon>Pseudomonadota</taxon>
        <taxon>Alphaproteobacteria</taxon>
        <taxon>Sphingomonadales</taxon>
        <taxon>Sphingomonadaceae</taxon>
        <taxon>Sphingomonas</taxon>
    </lineage>
</organism>
<dbReference type="AlphaFoldDB" id="A0A974NVN1"/>
<proteinExistence type="predicted"/>
<accession>A0A974NVN1</accession>
<keyword evidence="2" id="KW-1185">Reference proteome</keyword>
<evidence type="ECO:0008006" key="3">
    <source>
        <dbReference type="Google" id="ProtNLM"/>
    </source>
</evidence>
<dbReference type="Proteomes" id="UP000595894">
    <property type="component" value="Chromosome"/>
</dbReference>
<reference evidence="2" key="1">
    <citation type="submission" date="2020-09" db="EMBL/GenBank/DDBJ databases">
        <title>Sphingomonas sp., a new species isolated from pork steak.</title>
        <authorList>
            <person name="Heidler von Heilborn D."/>
        </authorList>
    </citation>
    <scope>NUCLEOTIDE SEQUENCE [LARGE SCALE GENOMIC DNA]</scope>
</reference>
<dbReference type="InterPro" id="IPR036390">
    <property type="entry name" value="WH_DNA-bd_sf"/>
</dbReference>
<dbReference type="SUPFAM" id="SSF46785">
    <property type="entry name" value="Winged helix' DNA-binding domain"/>
    <property type="match status" value="1"/>
</dbReference>
<gene>
    <name evidence="1" type="ORF">H5J25_02550</name>
</gene>
<dbReference type="KEGG" id="sari:H5J25_02550"/>
<sequence>MERHLAIRKLSRLGNEFYLRASLAVMDLTPGQYERGIVALLLLKRCAPDWIEGRRIRRPRDITRTSSIKAVATSLGRPYPTINRHFHKMIADGLCVETEQGYAISNTEANELRVVRILTTAHDSLVRLAEDIAAGLGLHRTDGKPTPELVTLTIAAALDMWLVPFEYARKPVTDWTSKLVWLAIIVANVRHITDDPELSERWAYDTVPDHHRVPMTVRTIAGITRLSYGTVFRHCRQLEAQDVIEYDRGGWLLGNRQLLSDDVDQNMRDILGYYTRRLNELSAAGFDTGNPDAFYLGPRPEHVCVPPDRPSRE</sequence>
<dbReference type="EMBL" id="CP061035">
    <property type="protein sequence ID" value="QQV77690.1"/>
    <property type="molecule type" value="Genomic_DNA"/>
</dbReference>
<name>A0A974NVN1_9SPHN</name>
<dbReference type="RefSeq" id="WP_202094452.1">
    <property type="nucleotide sequence ID" value="NZ_CP061035.1"/>
</dbReference>
<evidence type="ECO:0000313" key="1">
    <source>
        <dbReference type="EMBL" id="QQV77690.1"/>
    </source>
</evidence>